<protein>
    <submittedName>
        <fullName evidence="2">Uncharacterized protein</fullName>
    </submittedName>
</protein>
<gene>
    <name evidence="2" type="ORF">Q783_07375</name>
</gene>
<feature type="transmembrane region" description="Helical" evidence="1">
    <location>
        <begin position="31"/>
        <end position="47"/>
    </location>
</feature>
<reference evidence="2 3" key="1">
    <citation type="journal article" date="2013" name="Genome Announc.">
        <title>Complete Genome Sequence of Carnobacterium gilichinskyi Strain WN1359T (DSM 27470T).</title>
        <authorList>
            <person name="Leonard M.T."/>
            <person name="Panayotova N."/>
            <person name="Farmerie W.G."/>
            <person name="Triplett E.W."/>
            <person name="Nicholson W.L."/>
        </authorList>
    </citation>
    <scope>NUCLEOTIDE SEQUENCE [LARGE SCALE GENOMIC DNA]</scope>
    <source>
        <strain evidence="2 3">WN1359</strain>
    </source>
</reference>
<keyword evidence="1" id="KW-0472">Membrane</keyword>
<dbReference type="EMBL" id="CP006812">
    <property type="protein sequence ID" value="AGY82841.1"/>
    <property type="molecule type" value="Genomic_DNA"/>
</dbReference>
<feature type="transmembrane region" description="Helical" evidence="1">
    <location>
        <begin position="59"/>
        <end position="84"/>
    </location>
</feature>
<evidence type="ECO:0000256" key="1">
    <source>
        <dbReference type="SAM" id="Phobius"/>
    </source>
</evidence>
<proteinExistence type="predicted"/>
<name>U5SCR4_9LACT</name>
<sequence length="85" mass="10078">MKNYKRRTFFLILINSYFTYIFLSGSYESDVNPLIFIFAVATGLYDLKQNKEDYPDFYLFARCFLLFLFSVGLIIDLITFAKIIL</sequence>
<dbReference type="AlphaFoldDB" id="U5SCR4"/>
<dbReference type="RefSeq" id="WP_023178501.1">
    <property type="nucleotide sequence ID" value="NC_022606.1"/>
</dbReference>
<dbReference type="HOGENOM" id="CLU_2506633_0_0_9"/>
<evidence type="ECO:0000313" key="3">
    <source>
        <dbReference type="Proteomes" id="UP000017469"/>
    </source>
</evidence>
<keyword evidence="1" id="KW-0812">Transmembrane</keyword>
<dbReference type="Proteomes" id="UP000017469">
    <property type="component" value="Chromosome"/>
</dbReference>
<dbReference type="PATRIC" id="fig|1266845.5.peg.1369"/>
<dbReference type="KEGG" id="caw:Q783_07375"/>
<keyword evidence="1" id="KW-1133">Transmembrane helix</keyword>
<organism evidence="2 3">
    <name type="scientific">Carnobacterium inhibens subsp. gilichinskyi</name>
    <dbReference type="NCBI Taxonomy" id="1266845"/>
    <lineage>
        <taxon>Bacteria</taxon>
        <taxon>Bacillati</taxon>
        <taxon>Bacillota</taxon>
        <taxon>Bacilli</taxon>
        <taxon>Lactobacillales</taxon>
        <taxon>Carnobacteriaceae</taxon>
        <taxon>Carnobacterium</taxon>
    </lineage>
</organism>
<evidence type="ECO:0000313" key="2">
    <source>
        <dbReference type="EMBL" id="AGY82841.1"/>
    </source>
</evidence>
<accession>U5SCR4</accession>